<accession>X1HAC3</accession>
<evidence type="ECO:0008006" key="3">
    <source>
        <dbReference type="Google" id="ProtNLM"/>
    </source>
</evidence>
<keyword evidence="1" id="KW-0456">Lyase</keyword>
<evidence type="ECO:0000256" key="1">
    <source>
        <dbReference type="ARBA" id="ARBA00023239"/>
    </source>
</evidence>
<dbReference type="InterPro" id="IPR029045">
    <property type="entry name" value="ClpP/crotonase-like_dom_sf"/>
</dbReference>
<organism evidence="2">
    <name type="scientific">marine sediment metagenome</name>
    <dbReference type="NCBI Taxonomy" id="412755"/>
    <lineage>
        <taxon>unclassified sequences</taxon>
        <taxon>metagenomes</taxon>
        <taxon>ecological metagenomes</taxon>
    </lineage>
</organism>
<protein>
    <recommendedName>
        <fullName evidence="3">Enoyl-CoA hydratase</fullName>
    </recommendedName>
</protein>
<feature type="non-terminal residue" evidence="2">
    <location>
        <position position="1"/>
    </location>
</feature>
<dbReference type="PANTHER" id="PTHR11941">
    <property type="entry name" value="ENOYL-COA HYDRATASE-RELATED"/>
    <property type="match status" value="1"/>
</dbReference>
<dbReference type="Gene3D" id="3.90.226.10">
    <property type="entry name" value="2-enoyl-CoA Hydratase, Chain A, domain 1"/>
    <property type="match status" value="1"/>
</dbReference>
<dbReference type="Gene3D" id="1.10.12.10">
    <property type="entry name" value="Lyase 2-enoyl-coa Hydratase, Chain A, domain 2"/>
    <property type="match status" value="1"/>
</dbReference>
<dbReference type="AlphaFoldDB" id="X1HAC3"/>
<sequence length="180" mass="19780">ERFTGNYAKLIDALIHSKKPTIAVVQGYALAGGCGLAAVCDITLASEKATFGIPEINLGIWGAIISAPLVRIIGLKKAMELLYTGRMIKAEEAFKIGLVNRVLPHEDLEKEAKLLSDNIASKSPLAICMGREALINTQDMELMKSIKYLRYMVTILMGSEDAKEGISSFLEKRKPIWKNK</sequence>
<dbReference type="PANTHER" id="PTHR11941:SF54">
    <property type="entry name" value="ENOYL-COA HYDRATASE, MITOCHONDRIAL"/>
    <property type="match status" value="1"/>
</dbReference>
<dbReference type="SUPFAM" id="SSF52096">
    <property type="entry name" value="ClpP/crotonase"/>
    <property type="match status" value="1"/>
</dbReference>
<dbReference type="CDD" id="cd06558">
    <property type="entry name" value="crotonase-like"/>
    <property type="match status" value="1"/>
</dbReference>
<gene>
    <name evidence="2" type="ORF">S03H2_38147</name>
</gene>
<evidence type="ECO:0000313" key="2">
    <source>
        <dbReference type="EMBL" id="GAH53985.1"/>
    </source>
</evidence>
<proteinExistence type="predicted"/>
<comment type="caution">
    <text evidence="2">The sequence shown here is derived from an EMBL/GenBank/DDBJ whole genome shotgun (WGS) entry which is preliminary data.</text>
</comment>
<dbReference type="InterPro" id="IPR001753">
    <property type="entry name" value="Enoyl-CoA_hydra/iso"/>
</dbReference>
<dbReference type="InterPro" id="IPR014748">
    <property type="entry name" value="Enoyl-CoA_hydra_C"/>
</dbReference>
<reference evidence="2" key="1">
    <citation type="journal article" date="2014" name="Front. Microbiol.">
        <title>High frequency of phylogenetically diverse reductive dehalogenase-homologous genes in deep subseafloor sedimentary metagenomes.</title>
        <authorList>
            <person name="Kawai M."/>
            <person name="Futagami T."/>
            <person name="Toyoda A."/>
            <person name="Takaki Y."/>
            <person name="Nishi S."/>
            <person name="Hori S."/>
            <person name="Arai W."/>
            <person name="Tsubouchi T."/>
            <person name="Morono Y."/>
            <person name="Uchiyama I."/>
            <person name="Ito T."/>
            <person name="Fujiyama A."/>
            <person name="Inagaki F."/>
            <person name="Takami H."/>
        </authorList>
    </citation>
    <scope>NUCLEOTIDE SEQUENCE</scope>
    <source>
        <strain evidence="2">Expedition CK06-06</strain>
    </source>
</reference>
<dbReference type="Pfam" id="PF00378">
    <property type="entry name" value="ECH_1"/>
    <property type="match status" value="1"/>
</dbReference>
<dbReference type="GO" id="GO:0006635">
    <property type="term" value="P:fatty acid beta-oxidation"/>
    <property type="evidence" value="ECO:0007669"/>
    <property type="project" value="TreeGrafter"/>
</dbReference>
<name>X1HAC3_9ZZZZ</name>
<dbReference type="EMBL" id="BARU01023511">
    <property type="protein sequence ID" value="GAH53985.1"/>
    <property type="molecule type" value="Genomic_DNA"/>
</dbReference>
<dbReference type="GO" id="GO:0016829">
    <property type="term" value="F:lyase activity"/>
    <property type="evidence" value="ECO:0007669"/>
    <property type="project" value="UniProtKB-KW"/>
</dbReference>